<keyword evidence="6" id="KW-1185">Reference proteome</keyword>
<dbReference type="SUPFAM" id="SSF52540">
    <property type="entry name" value="P-loop containing nucleoside triphosphate hydrolases"/>
    <property type="match status" value="1"/>
</dbReference>
<proteinExistence type="predicted"/>
<dbReference type="InterPro" id="IPR056884">
    <property type="entry name" value="NPHP3-like_N"/>
</dbReference>
<evidence type="ECO:0000313" key="5">
    <source>
        <dbReference type="Proteomes" id="UP000294063"/>
    </source>
</evidence>
<evidence type="ECO:0000313" key="6">
    <source>
        <dbReference type="Proteomes" id="UP000294166"/>
    </source>
</evidence>
<evidence type="ECO:0000313" key="4">
    <source>
        <dbReference type="EMBL" id="RYU60783.1"/>
    </source>
</evidence>
<dbReference type="Gene3D" id="3.40.50.300">
    <property type="entry name" value="P-loop containing nucleotide triphosphate hydrolases"/>
    <property type="match status" value="1"/>
</dbReference>
<organism evidence="3 5">
    <name type="scientific">Aliivibrio finisterrensis</name>
    <dbReference type="NCBI Taxonomy" id="511998"/>
    <lineage>
        <taxon>Bacteria</taxon>
        <taxon>Pseudomonadati</taxon>
        <taxon>Pseudomonadota</taxon>
        <taxon>Gammaproteobacteria</taxon>
        <taxon>Vibrionales</taxon>
        <taxon>Vibrionaceae</taxon>
        <taxon>Aliivibrio</taxon>
    </lineage>
</organism>
<dbReference type="PROSITE" id="PS50837">
    <property type="entry name" value="NACHT"/>
    <property type="match status" value="1"/>
</dbReference>
<dbReference type="Gene3D" id="3.30.950.30">
    <property type="entry name" value="Schlafen, AAA domain"/>
    <property type="match status" value="1"/>
</dbReference>
<dbReference type="PRINTS" id="PR00364">
    <property type="entry name" value="DISEASERSIST"/>
</dbReference>
<dbReference type="Pfam" id="PF24883">
    <property type="entry name" value="NPHP3_N"/>
    <property type="match status" value="1"/>
</dbReference>
<dbReference type="Proteomes" id="UP000294063">
    <property type="component" value="Unassembled WGS sequence"/>
</dbReference>
<comment type="caution">
    <text evidence="3">The sequence shown here is derived from an EMBL/GenBank/DDBJ whole genome shotgun (WGS) entry which is preliminary data.</text>
</comment>
<gene>
    <name evidence="4" type="ORF">ERW53_18585</name>
    <name evidence="3" type="ORF">ERW57_15670</name>
</gene>
<feature type="domain" description="NACHT" evidence="2">
    <location>
        <begin position="363"/>
        <end position="497"/>
    </location>
</feature>
<sequence length="983" mass="114836">MQENIEALLSKDESPTLEFKRQWYWDNDTCKDDMSDKWGELLKDLISLSNGYLGHTNKNRYLIFGFDETEKKIYNVNLENIKQLKNITRFKKDLIQRLEKITQPAFINFNLELIPYKGDNLLVFEIPCPVYLTELKKELKTKTRHLDEGAVLIRKGQKSDEIRTAKPSEISEMTNEFLIYRNSEAHKNTSHPLEIVIEKERTIEKTVQLYMDKNTSFSLADKYPIKERNWKDGIIYEVYKLIDGFSGIREFIYIHSSANQSKTLGEIKKRNLVENLSTSIVLVEKPNIKDITKRKNNLKKLFKTEYVFFIDEFGYEYLYKDCILPYEKFNLPIYVNGLYDDVDNFDLPAIKALEDWYDSKNQPLFVVSGHGGIGKTTLAKQFLDIVYDREEHPGILFIDSKEIIHELSRNYSRENKISDVFDFYDALMEVDNSEESRFDKELLKLSIDNGSLLLVLDGIDEVIAKLGDKFDVEKFITSIFDEYSSEQHKTKILITCRDHFWKEVGKSILLPEITLKAFNKTLAEDFFSQKLASDKRKITKAMKMADELAIEDASKSSEESAKTYIPFLLDMIGYLVNTQNLDLEQQGSLESQYLTQNNHTDQLVSQVCKREVIKLESLTVDGQIKFFIRMASSKKNGISIYDIKEEIEKISSSFESSIVDKLKGHPLVQFENEHFYFRYDVFDIYFKSLLIFDLFNNKNINNINEEIYRVINGYLKYDNSFTKSITSKINLDDELIIFCIDLIEKVENSIYAQDGQQDIFISAIVSLLLELLQDGRTTQSNIETRSNIINEIFGSGNIIKRLCLVNIFGESVSKPTFDFRGKHLDRCTFNNYEYFWECNMDDNTTSENSIFKGIDPRQNIKFDIPKNIFTNSDTSHISHLLNEKQEEIKSNKESVISDLMKVFKLFYQRGNFYARKQEEVRKKLSTVTFLHDLISKGVIKNYIDPKKPSMQQYRVNDDYKSVIDYIEQGTPSLELQRLSEEYI</sequence>
<dbReference type="RefSeq" id="WP_130049029.1">
    <property type="nucleotide sequence ID" value="NZ_SEZK01000034.1"/>
</dbReference>
<accession>A0A4Q5KT98</accession>
<protein>
    <submittedName>
        <fullName evidence="3">NACHT domain-containing protein</fullName>
    </submittedName>
</protein>
<name>A0A4Q5KT98_9GAMM</name>
<dbReference type="Proteomes" id="UP000294166">
    <property type="component" value="Unassembled WGS sequence"/>
</dbReference>
<dbReference type="InterPro" id="IPR007111">
    <property type="entry name" value="NACHT_NTPase"/>
</dbReference>
<dbReference type="InterPro" id="IPR038461">
    <property type="entry name" value="Schlafen_AlbA_2_dom_sf"/>
</dbReference>
<keyword evidence="1" id="KW-0677">Repeat</keyword>
<dbReference type="EMBL" id="SEZN01000048">
    <property type="protein sequence ID" value="RYU60783.1"/>
    <property type="molecule type" value="Genomic_DNA"/>
</dbReference>
<reference evidence="5 6" key="1">
    <citation type="submission" date="2019-02" db="EMBL/GenBank/DDBJ databases">
        <title>Genome sequences of Aliivibrio finisterrensis strains from farmed Atlantic salmon.</title>
        <authorList>
            <person name="Bowman J.P."/>
        </authorList>
    </citation>
    <scope>NUCLEOTIDE SEQUENCE [LARGE SCALE GENOMIC DNA]</scope>
    <source>
        <strain evidence="4 6">A21</strain>
        <strain evidence="3 5">A46</strain>
    </source>
</reference>
<dbReference type="AlphaFoldDB" id="A0A4Q5KT98"/>
<evidence type="ECO:0000259" key="2">
    <source>
        <dbReference type="PROSITE" id="PS50837"/>
    </source>
</evidence>
<dbReference type="EMBL" id="SEZK01000034">
    <property type="protein sequence ID" value="RYU49279.1"/>
    <property type="molecule type" value="Genomic_DNA"/>
</dbReference>
<dbReference type="InterPro" id="IPR027417">
    <property type="entry name" value="P-loop_NTPase"/>
</dbReference>
<evidence type="ECO:0000313" key="3">
    <source>
        <dbReference type="EMBL" id="RYU49279.1"/>
    </source>
</evidence>
<evidence type="ECO:0000256" key="1">
    <source>
        <dbReference type="ARBA" id="ARBA00022737"/>
    </source>
</evidence>